<evidence type="ECO:0000313" key="7">
    <source>
        <dbReference type="EMBL" id="VUZ57302.1"/>
    </source>
</evidence>
<keyword evidence="3 6" id="KW-0812">Transmembrane</keyword>
<evidence type="ECO:0008006" key="9">
    <source>
        <dbReference type="Google" id="ProtNLM"/>
    </source>
</evidence>
<evidence type="ECO:0000256" key="2">
    <source>
        <dbReference type="ARBA" id="ARBA00010023"/>
    </source>
</evidence>
<dbReference type="GO" id="GO:0016192">
    <property type="term" value="P:vesicle-mediated transport"/>
    <property type="evidence" value="ECO:0007669"/>
    <property type="project" value="TreeGrafter"/>
</dbReference>
<feature type="transmembrane region" description="Helical" evidence="6">
    <location>
        <begin position="20"/>
        <end position="42"/>
    </location>
</feature>
<comment type="subcellular location">
    <subcellularLocation>
        <location evidence="1">Endomembrane system</location>
        <topology evidence="1">Multi-pass membrane protein</topology>
    </subcellularLocation>
</comment>
<evidence type="ECO:0000256" key="5">
    <source>
        <dbReference type="ARBA" id="ARBA00023136"/>
    </source>
</evidence>
<evidence type="ECO:0000256" key="3">
    <source>
        <dbReference type="ARBA" id="ARBA00022692"/>
    </source>
</evidence>
<dbReference type="GO" id="GO:0016020">
    <property type="term" value="C:membrane"/>
    <property type="evidence" value="ECO:0007669"/>
    <property type="project" value="InterPro"/>
</dbReference>
<evidence type="ECO:0000256" key="1">
    <source>
        <dbReference type="ARBA" id="ARBA00004127"/>
    </source>
</evidence>
<dbReference type="GO" id="GO:0012505">
    <property type="term" value="C:endomembrane system"/>
    <property type="evidence" value="ECO:0007669"/>
    <property type="project" value="UniProtKB-SubCell"/>
</dbReference>
<sequence>MLSDSTPRDSVFVRYGTRALYVITGIMCCILGIVGGIGFSVICVFAGIFLFLIGLFILITEMPFCCAFIPQTEYITRMVEKIGPLPIAIILALLGIIAMAMCPSISMGFALCFLLGSAALRIREFILLRRTRSQGTSRFQPESGYTNQAGGNTITGNTYPPATPAYGASDTLTDRMAAGAVHGAVQSVFSKP</sequence>
<dbReference type="PANTHER" id="PTHR13314:SF2">
    <property type="entry name" value="CALCIUM CHANNEL FLOWER HOMOLOG"/>
    <property type="match status" value="1"/>
</dbReference>
<dbReference type="InterPro" id="IPR019365">
    <property type="entry name" value="TVP18/Ca-channel_flower"/>
</dbReference>
<protein>
    <recommendedName>
        <fullName evidence="9">Calcium channel flower</fullName>
    </recommendedName>
</protein>
<evidence type="ECO:0000256" key="4">
    <source>
        <dbReference type="ARBA" id="ARBA00022989"/>
    </source>
</evidence>
<accession>A0A564ZD72</accession>
<dbReference type="EMBL" id="CABIJS010000715">
    <property type="protein sequence ID" value="VUZ57302.1"/>
    <property type="molecule type" value="Genomic_DNA"/>
</dbReference>
<comment type="similarity">
    <text evidence="2">Belongs to the calcium channel flower family.</text>
</comment>
<proteinExistence type="inferred from homology"/>
<dbReference type="Proteomes" id="UP000321570">
    <property type="component" value="Unassembled WGS sequence"/>
</dbReference>
<keyword evidence="4 6" id="KW-1133">Transmembrane helix</keyword>
<name>A0A564ZD72_HYMDI</name>
<gene>
    <name evidence="7" type="ORF">WMSIL1_LOCUS14741</name>
</gene>
<keyword evidence="8" id="KW-1185">Reference proteome</keyword>
<dbReference type="AlphaFoldDB" id="A0A564ZD72"/>
<dbReference type="PANTHER" id="PTHR13314">
    <property type="entry name" value="CALCIUM CHANNEL FLOWER HOMOLOG"/>
    <property type="match status" value="1"/>
</dbReference>
<feature type="transmembrane region" description="Helical" evidence="6">
    <location>
        <begin position="82"/>
        <end position="99"/>
    </location>
</feature>
<feature type="transmembrane region" description="Helical" evidence="6">
    <location>
        <begin position="105"/>
        <end position="122"/>
    </location>
</feature>
<organism evidence="7 8">
    <name type="scientific">Hymenolepis diminuta</name>
    <name type="common">Rat tapeworm</name>
    <dbReference type="NCBI Taxonomy" id="6216"/>
    <lineage>
        <taxon>Eukaryota</taxon>
        <taxon>Metazoa</taxon>
        <taxon>Spiralia</taxon>
        <taxon>Lophotrochozoa</taxon>
        <taxon>Platyhelminthes</taxon>
        <taxon>Cestoda</taxon>
        <taxon>Eucestoda</taxon>
        <taxon>Cyclophyllidea</taxon>
        <taxon>Hymenolepididae</taxon>
        <taxon>Hymenolepis</taxon>
    </lineage>
</organism>
<dbReference type="Pfam" id="PF10233">
    <property type="entry name" value="Cg6151-P"/>
    <property type="match status" value="1"/>
</dbReference>
<feature type="transmembrane region" description="Helical" evidence="6">
    <location>
        <begin position="48"/>
        <end position="70"/>
    </location>
</feature>
<keyword evidence="5 6" id="KW-0472">Membrane</keyword>
<evidence type="ECO:0000313" key="8">
    <source>
        <dbReference type="Proteomes" id="UP000321570"/>
    </source>
</evidence>
<reference evidence="7 8" key="1">
    <citation type="submission" date="2019-07" db="EMBL/GenBank/DDBJ databases">
        <authorList>
            <person name="Jastrzebski P J."/>
            <person name="Paukszto L."/>
            <person name="Jastrzebski P J."/>
        </authorList>
    </citation>
    <scope>NUCLEOTIDE SEQUENCE [LARGE SCALE GENOMIC DNA]</scope>
    <source>
        <strain evidence="7 8">WMS-il1</strain>
    </source>
</reference>
<evidence type="ECO:0000256" key="6">
    <source>
        <dbReference type="SAM" id="Phobius"/>
    </source>
</evidence>